<dbReference type="Proteomes" id="UP000198900">
    <property type="component" value="Unassembled WGS sequence"/>
</dbReference>
<keyword evidence="2" id="KW-1185">Reference proteome</keyword>
<gene>
    <name evidence="1" type="ORF">SAMN04487926_102355</name>
</gene>
<comment type="caution">
    <text evidence="1">The sequence shown here is derived from an EMBL/GenBank/DDBJ whole genome shotgun (WGS) entry which is preliminary data.</text>
</comment>
<dbReference type="InterPro" id="IPR036388">
    <property type="entry name" value="WH-like_DNA-bd_sf"/>
</dbReference>
<accession>A0A7Z7FF12</accession>
<evidence type="ECO:0000313" key="2">
    <source>
        <dbReference type="Proteomes" id="UP000198900"/>
    </source>
</evidence>
<protein>
    <recommendedName>
        <fullName evidence="3">Helix-turn-helix domain-containing protein</fullName>
    </recommendedName>
</protein>
<evidence type="ECO:0000313" key="1">
    <source>
        <dbReference type="EMBL" id="SDH16306.1"/>
    </source>
</evidence>
<dbReference type="AlphaFoldDB" id="A0A7Z7FF12"/>
<name>A0A7Z7FF12_9BURK</name>
<sequence length="417" mass="44438">MDGSDKCGVIQMDATLAAAARSLAAGNPLGALNRVALRDDAPALALRGIAMAQLGDLARAKALIRSAARAFGPREAVARARCIVAEAEIALASRDLGWPAKSLEAARQTLEAHDDRLNAAHARNLQVRRLLLIGHLDEAERLLDGLDAAPFPPASSAAHELIVAGIAMRRLRTKTARAALVRAGRAARHAGIPGLAAEVESAARLLVTPAARLIAGGDERLLLLEEVEALMASKALVIDACRYAVRDGDHVVPLATRPVLFTLARMLAEAWPNDVPRDTLIERAFRMKHADETHRARLRVEIGRLRTMLGALADIDATKRGFALTPRRASEVVVLARPVEEEHASLLALLADGESWSSSALALALGASQRTVQRALDTLASAAKVQSFGQGRARRWMMPPMPGFATVLLLPAALPID</sequence>
<dbReference type="InterPro" id="IPR036390">
    <property type="entry name" value="WH_DNA-bd_sf"/>
</dbReference>
<evidence type="ECO:0008006" key="3">
    <source>
        <dbReference type="Google" id="ProtNLM"/>
    </source>
</evidence>
<organism evidence="1 2">
    <name type="scientific">Paraburkholderia steynii</name>
    <dbReference type="NCBI Taxonomy" id="1245441"/>
    <lineage>
        <taxon>Bacteria</taxon>
        <taxon>Pseudomonadati</taxon>
        <taxon>Pseudomonadota</taxon>
        <taxon>Betaproteobacteria</taxon>
        <taxon>Burkholderiales</taxon>
        <taxon>Burkholderiaceae</taxon>
        <taxon>Paraburkholderia</taxon>
    </lineage>
</organism>
<reference evidence="1" key="1">
    <citation type="submission" date="2016-10" db="EMBL/GenBank/DDBJ databases">
        <authorList>
            <person name="Varghese N."/>
            <person name="Submissions S."/>
        </authorList>
    </citation>
    <scope>NUCLEOTIDE SEQUENCE [LARGE SCALE GENOMIC DNA]</scope>
    <source>
        <strain evidence="1">YR281</strain>
    </source>
</reference>
<dbReference type="SUPFAM" id="SSF46785">
    <property type="entry name" value="Winged helix' DNA-binding domain"/>
    <property type="match status" value="1"/>
</dbReference>
<dbReference type="EMBL" id="FNDI01000002">
    <property type="protein sequence ID" value="SDH16306.1"/>
    <property type="molecule type" value="Genomic_DNA"/>
</dbReference>
<proteinExistence type="predicted"/>
<dbReference type="Gene3D" id="1.10.10.10">
    <property type="entry name" value="Winged helix-like DNA-binding domain superfamily/Winged helix DNA-binding domain"/>
    <property type="match status" value="1"/>
</dbReference>